<keyword evidence="1" id="KW-0472">Membrane</keyword>
<dbReference type="EMBL" id="LAZL01000021">
    <property type="protein sequence ID" value="KMT64727.1"/>
    <property type="molecule type" value="Genomic_DNA"/>
</dbReference>
<protein>
    <submittedName>
        <fullName evidence="2">Uncharacterized protein</fullName>
    </submittedName>
</protein>
<feature type="transmembrane region" description="Helical" evidence="1">
    <location>
        <begin position="12"/>
        <end position="28"/>
    </location>
</feature>
<dbReference type="Proteomes" id="UP000037600">
    <property type="component" value="Unassembled WGS sequence"/>
</dbReference>
<gene>
    <name evidence="2" type="ORF">XM47_12770</name>
</gene>
<name>A0A0J8GPL8_9ALTE</name>
<dbReference type="AlphaFoldDB" id="A0A0J8GPL8"/>
<comment type="caution">
    <text evidence="2">The sequence shown here is derived from an EMBL/GenBank/DDBJ whole genome shotgun (WGS) entry which is preliminary data.</text>
</comment>
<reference evidence="2 3" key="1">
    <citation type="submission" date="2015-04" db="EMBL/GenBank/DDBJ databases">
        <title>Draft Genome Sequence of the Novel Agar-Digesting Marine Bacterium Q1.</title>
        <authorList>
            <person name="Li Y."/>
            <person name="Li D."/>
            <person name="Chen G."/>
            <person name="Du Z."/>
        </authorList>
    </citation>
    <scope>NUCLEOTIDE SEQUENCE [LARGE SCALE GENOMIC DNA]</scope>
    <source>
        <strain evidence="2 3">Q1</strain>
    </source>
</reference>
<accession>A0A0J8GPL8</accession>
<proteinExistence type="predicted"/>
<keyword evidence="3" id="KW-1185">Reference proteome</keyword>
<organism evidence="2 3">
    <name type="scientific">Catenovulum maritimum</name>
    <dbReference type="NCBI Taxonomy" id="1513271"/>
    <lineage>
        <taxon>Bacteria</taxon>
        <taxon>Pseudomonadati</taxon>
        <taxon>Pseudomonadota</taxon>
        <taxon>Gammaproteobacteria</taxon>
        <taxon>Alteromonadales</taxon>
        <taxon>Alteromonadaceae</taxon>
        <taxon>Catenovulum</taxon>
    </lineage>
</organism>
<keyword evidence="1" id="KW-0812">Transmembrane</keyword>
<evidence type="ECO:0000313" key="2">
    <source>
        <dbReference type="EMBL" id="KMT64727.1"/>
    </source>
</evidence>
<evidence type="ECO:0000313" key="3">
    <source>
        <dbReference type="Proteomes" id="UP000037600"/>
    </source>
</evidence>
<evidence type="ECO:0000256" key="1">
    <source>
        <dbReference type="SAM" id="Phobius"/>
    </source>
</evidence>
<sequence length="88" mass="9525">MTPTGDGVAGWFSRQFSVIALVVLLCISRAQAARLRGAGLFGCFGLAALGFGCCLLSDALRLIRPTVFMLLVLYYSNTEQPCLNFFTL</sequence>
<feature type="transmembrane region" description="Helical" evidence="1">
    <location>
        <begin position="40"/>
        <end position="63"/>
    </location>
</feature>
<keyword evidence="1" id="KW-1133">Transmembrane helix</keyword>